<accession>A0A1L8R7Q2</accession>
<comment type="caution">
    <text evidence="3">The sequence shown here is derived from an EMBL/GenBank/DDBJ whole genome shotgun (WGS) entry which is preliminary data.</text>
</comment>
<feature type="region of interest" description="Disordered" evidence="1">
    <location>
        <begin position="32"/>
        <end position="65"/>
    </location>
</feature>
<evidence type="ECO:0000313" key="3">
    <source>
        <dbReference type="EMBL" id="OJG15773.1"/>
    </source>
</evidence>
<name>A0A1L8R7Q2_9ENTE</name>
<dbReference type="AlphaFoldDB" id="A0A1L8R7Q2"/>
<protein>
    <recommendedName>
        <fullName evidence="5">WxL domain-containing protein</fullName>
    </recommendedName>
</protein>
<sequence>MKTIKIITLSAVTILATIAVALPAHADEITNSKKATPTEVQITDATDPKDPLDPEDPEKPVDPNQSHLVLNKVPSAYKFTSTVSNEKYSITDGQIDDGVIEVFNDRTNREWSVKASVAENKLSLNTNTFAVSSFKLNDEEIVGTGATGVVFNSADTDGIAGTKTKTVDNISISFTDPNGVLKDGDTINGLINYQLFNTVSPN</sequence>
<evidence type="ECO:0008006" key="5">
    <source>
        <dbReference type="Google" id="ProtNLM"/>
    </source>
</evidence>
<reference evidence="3 4" key="1">
    <citation type="submission" date="2014-12" db="EMBL/GenBank/DDBJ databases">
        <title>Draft genome sequences of 29 type strains of Enterococci.</title>
        <authorList>
            <person name="Zhong Z."/>
            <person name="Sun Z."/>
            <person name="Liu W."/>
            <person name="Zhang W."/>
            <person name="Zhang H."/>
        </authorList>
    </citation>
    <scope>NUCLEOTIDE SEQUENCE [LARGE SCALE GENOMIC DNA]</scope>
    <source>
        <strain evidence="3 4">DSM 21207</strain>
    </source>
</reference>
<gene>
    <name evidence="3" type="ORF">RU96_GL002078</name>
</gene>
<feature type="compositionally biased region" description="Polar residues" evidence="1">
    <location>
        <begin position="32"/>
        <end position="44"/>
    </location>
</feature>
<keyword evidence="2" id="KW-0732">Signal</keyword>
<organism evidence="3 4">
    <name type="scientific">Enterococcus canintestini</name>
    <dbReference type="NCBI Taxonomy" id="317010"/>
    <lineage>
        <taxon>Bacteria</taxon>
        <taxon>Bacillati</taxon>
        <taxon>Bacillota</taxon>
        <taxon>Bacilli</taxon>
        <taxon>Lactobacillales</taxon>
        <taxon>Enterococcaceae</taxon>
        <taxon>Enterococcus</taxon>
    </lineage>
</organism>
<feature type="chain" id="PRO_5012069528" description="WxL domain-containing protein" evidence="2">
    <location>
        <begin position="27"/>
        <end position="202"/>
    </location>
</feature>
<feature type="compositionally biased region" description="Basic and acidic residues" evidence="1">
    <location>
        <begin position="46"/>
        <end position="61"/>
    </location>
</feature>
<evidence type="ECO:0000313" key="4">
    <source>
        <dbReference type="Proteomes" id="UP000182835"/>
    </source>
</evidence>
<proteinExistence type="predicted"/>
<dbReference type="EMBL" id="JXKG01000005">
    <property type="protein sequence ID" value="OJG15773.1"/>
    <property type="molecule type" value="Genomic_DNA"/>
</dbReference>
<feature type="signal peptide" evidence="2">
    <location>
        <begin position="1"/>
        <end position="26"/>
    </location>
</feature>
<dbReference type="RefSeq" id="WP_249024148.1">
    <property type="nucleotide sequence ID" value="NZ_JBHLVQ010000007.1"/>
</dbReference>
<evidence type="ECO:0000256" key="2">
    <source>
        <dbReference type="SAM" id="SignalP"/>
    </source>
</evidence>
<dbReference type="STRING" id="317010.RU96_GL002078"/>
<evidence type="ECO:0000256" key="1">
    <source>
        <dbReference type="SAM" id="MobiDB-lite"/>
    </source>
</evidence>
<dbReference type="Proteomes" id="UP000182835">
    <property type="component" value="Unassembled WGS sequence"/>
</dbReference>